<dbReference type="GO" id="GO:0022857">
    <property type="term" value="F:transmembrane transporter activity"/>
    <property type="evidence" value="ECO:0007669"/>
    <property type="project" value="InterPro"/>
</dbReference>
<feature type="transmembrane region" description="Helical" evidence="5">
    <location>
        <begin position="121"/>
        <end position="142"/>
    </location>
</feature>
<evidence type="ECO:0000259" key="6">
    <source>
        <dbReference type="PROSITE" id="PS50850"/>
    </source>
</evidence>
<feature type="transmembrane region" description="Helical" evidence="5">
    <location>
        <begin position="96"/>
        <end position="115"/>
    </location>
</feature>
<dbReference type="InterPro" id="IPR020846">
    <property type="entry name" value="MFS_dom"/>
</dbReference>
<dbReference type="PROSITE" id="PS50850">
    <property type="entry name" value="MFS"/>
    <property type="match status" value="1"/>
</dbReference>
<proteinExistence type="predicted"/>
<keyword evidence="8" id="KW-1185">Reference proteome</keyword>
<dbReference type="Proteomes" id="UP000292702">
    <property type="component" value="Unassembled WGS sequence"/>
</dbReference>
<accession>A0A4R0RDA4</accession>
<evidence type="ECO:0000256" key="3">
    <source>
        <dbReference type="ARBA" id="ARBA00022989"/>
    </source>
</evidence>
<keyword evidence="4 5" id="KW-0472">Membrane</keyword>
<feature type="transmembrane region" description="Helical" evidence="5">
    <location>
        <begin position="353"/>
        <end position="377"/>
    </location>
</feature>
<dbReference type="GO" id="GO:0005886">
    <property type="term" value="C:plasma membrane"/>
    <property type="evidence" value="ECO:0007669"/>
    <property type="project" value="TreeGrafter"/>
</dbReference>
<keyword evidence="2 5" id="KW-0812">Transmembrane</keyword>
<name>A0A4R0RDA4_9APHY</name>
<dbReference type="PANTHER" id="PTHR23502">
    <property type="entry name" value="MAJOR FACILITATOR SUPERFAMILY"/>
    <property type="match status" value="1"/>
</dbReference>
<evidence type="ECO:0000256" key="1">
    <source>
        <dbReference type="ARBA" id="ARBA00004141"/>
    </source>
</evidence>
<feature type="transmembrane region" description="Helical" evidence="5">
    <location>
        <begin position="322"/>
        <end position="347"/>
    </location>
</feature>
<evidence type="ECO:0000256" key="5">
    <source>
        <dbReference type="SAM" id="Phobius"/>
    </source>
</evidence>
<evidence type="ECO:0000313" key="7">
    <source>
        <dbReference type="EMBL" id="TCD63475.1"/>
    </source>
</evidence>
<comment type="subcellular location">
    <subcellularLocation>
        <location evidence="1">Membrane</location>
        <topology evidence="1">Multi-pass membrane protein</topology>
    </subcellularLocation>
</comment>
<dbReference type="Gene3D" id="1.20.1720.10">
    <property type="entry name" value="Multidrug resistance protein D"/>
    <property type="match status" value="1"/>
</dbReference>
<feature type="transmembrane region" description="Helical" evidence="5">
    <location>
        <begin position="277"/>
        <end position="301"/>
    </location>
</feature>
<feature type="transmembrane region" description="Helical" evidence="5">
    <location>
        <begin position="154"/>
        <end position="172"/>
    </location>
</feature>
<dbReference type="OrthoDB" id="3066029at2759"/>
<feature type="transmembrane region" description="Helical" evidence="5">
    <location>
        <begin position="389"/>
        <end position="412"/>
    </location>
</feature>
<evidence type="ECO:0000313" key="8">
    <source>
        <dbReference type="Proteomes" id="UP000292702"/>
    </source>
</evidence>
<comment type="caution">
    <text evidence="7">The sequence shown here is derived from an EMBL/GenBank/DDBJ whole genome shotgun (WGS) entry which is preliminary data.</text>
</comment>
<dbReference type="SUPFAM" id="SSF103473">
    <property type="entry name" value="MFS general substrate transporter"/>
    <property type="match status" value="1"/>
</dbReference>
<sequence>MATEETPLIWSADPRDAVYSRFSNAQKRGIVSLVSFCGLLPLFVSGSFIPSIPQIAKDLRSTGQVISLAVSLSVLTNATGCLLWACYSSYYGRKPVYIASLICQCLGSLGVASSHSVPQLLALRVLQAFGSSSGLSIGIAVIGDIYKLEERGTASGIFFGAVCLGPALAPLAGGFAAEYYSWRIMQLALMVCGLTTLAAVLLWLPETIQPGTRGADRGDEEKPRMVWLNPFKSLRVLRSPNILLVAIGGGIALLSNFTLLIPIAYTLGKRYHIDNAAILGALFIPSGLGNIIGASLAGKLSDITVKKCRARRGGIWYPEDRLKITVLGGCIFVPMSMLCLGFFTQYVEGRVGIVLNLVCLFMNGLGVDFVLSPSAAYMVDILHSRSAEVAAAVMAFRGIIIAACTSGILPLIDSIGVFPAYGIVAAACWVGSVCLILVIQYGDKMRALVDVGYSIPQEH</sequence>
<feature type="domain" description="Major facilitator superfamily (MFS) profile" evidence="6">
    <location>
        <begin position="30"/>
        <end position="443"/>
    </location>
</feature>
<feature type="transmembrane region" description="Helical" evidence="5">
    <location>
        <begin position="242"/>
        <end position="265"/>
    </location>
</feature>
<reference evidence="7 8" key="1">
    <citation type="submission" date="2018-11" db="EMBL/GenBank/DDBJ databases">
        <title>Genome assembly of Steccherinum ochraceum LE-BIN_3174, the white-rot fungus of the Steccherinaceae family (The Residual Polyporoid clade, Polyporales, Basidiomycota).</title>
        <authorList>
            <person name="Fedorova T.V."/>
            <person name="Glazunova O.A."/>
            <person name="Landesman E.O."/>
            <person name="Moiseenko K.V."/>
            <person name="Psurtseva N.V."/>
            <person name="Savinova O.S."/>
            <person name="Shakhova N.V."/>
            <person name="Tyazhelova T.V."/>
            <person name="Vasina D.V."/>
        </authorList>
    </citation>
    <scope>NUCLEOTIDE SEQUENCE [LARGE SCALE GENOMIC DNA]</scope>
    <source>
        <strain evidence="7 8">LE-BIN_3174</strain>
    </source>
</reference>
<protein>
    <recommendedName>
        <fullName evidence="6">Major facilitator superfamily (MFS) profile domain-containing protein</fullName>
    </recommendedName>
</protein>
<dbReference type="AlphaFoldDB" id="A0A4R0RDA4"/>
<organism evidence="7 8">
    <name type="scientific">Steccherinum ochraceum</name>
    <dbReference type="NCBI Taxonomy" id="92696"/>
    <lineage>
        <taxon>Eukaryota</taxon>
        <taxon>Fungi</taxon>
        <taxon>Dikarya</taxon>
        <taxon>Basidiomycota</taxon>
        <taxon>Agaricomycotina</taxon>
        <taxon>Agaricomycetes</taxon>
        <taxon>Polyporales</taxon>
        <taxon>Steccherinaceae</taxon>
        <taxon>Steccherinum</taxon>
    </lineage>
</organism>
<dbReference type="EMBL" id="RWJN01000295">
    <property type="protein sequence ID" value="TCD63475.1"/>
    <property type="molecule type" value="Genomic_DNA"/>
</dbReference>
<gene>
    <name evidence="7" type="ORF">EIP91_005357</name>
</gene>
<dbReference type="PANTHER" id="PTHR23502:SF64">
    <property type="entry name" value="TRANSPORTER, PUTATIVE (AFU_ORTHOLOGUE AFUA_3G11760)-RELATED"/>
    <property type="match status" value="1"/>
</dbReference>
<feature type="transmembrane region" description="Helical" evidence="5">
    <location>
        <begin position="418"/>
        <end position="439"/>
    </location>
</feature>
<evidence type="ECO:0000256" key="4">
    <source>
        <dbReference type="ARBA" id="ARBA00023136"/>
    </source>
</evidence>
<dbReference type="STRING" id="92696.A0A4R0RDA4"/>
<feature type="transmembrane region" description="Helical" evidence="5">
    <location>
        <begin position="64"/>
        <end position="84"/>
    </location>
</feature>
<dbReference type="InterPro" id="IPR036259">
    <property type="entry name" value="MFS_trans_sf"/>
</dbReference>
<dbReference type="Pfam" id="PF07690">
    <property type="entry name" value="MFS_1"/>
    <property type="match status" value="1"/>
</dbReference>
<keyword evidence="3 5" id="KW-1133">Transmembrane helix</keyword>
<feature type="transmembrane region" description="Helical" evidence="5">
    <location>
        <begin position="184"/>
        <end position="204"/>
    </location>
</feature>
<feature type="transmembrane region" description="Helical" evidence="5">
    <location>
        <begin position="30"/>
        <end position="52"/>
    </location>
</feature>
<evidence type="ECO:0000256" key="2">
    <source>
        <dbReference type="ARBA" id="ARBA00022692"/>
    </source>
</evidence>
<dbReference type="InterPro" id="IPR011701">
    <property type="entry name" value="MFS"/>
</dbReference>